<feature type="compositionally biased region" description="Low complexity" evidence="7">
    <location>
        <begin position="676"/>
        <end position="690"/>
    </location>
</feature>
<dbReference type="InterPro" id="IPR001394">
    <property type="entry name" value="Peptidase_C19_UCH"/>
</dbReference>
<dbReference type="GO" id="GO:0016579">
    <property type="term" value="P:protein deubiquitination"/>
    <property type="evidence" value="ECO:0007669"/>
    <property type="project" value="InterPro"/>
</dbReference>
<keyword evidence="11" id="KW-1185">Reference proteome</keyword>
<feature type="compositionally biased region" description="Polar residues" evidence="7">
    <location>
        <begin position="600"/>
        <end position="619"/>
    </location>
</feature>
<dbReference type="PROSITE" id="PS00972">
    <property type="entry name" value="USP_1"/>
    <property type="match status" value="1"/>
</dbReference>
<protein>
    <recommendedName>
        <fullName evidence="2">ubiquitinyl hydrolase 1</fullName>
        <ecNumber evidence="2">3.4.19.12</ecNumber>
    </recommendedName>
</protein>
<feature type="compositionally biased region" description="Basic residues" evidence="7">
    <location>
        <begin position="421"/>
        <end position="448"/>
    </location>
</feature>
<feature type="compositionally biased region" description="Basic and acidic residues" evidence="7">
    <location>
        <begin position="464"/>
        <end position="477"/>
    </location>
</feature>
<keyword evidence="4 6" id="KW-0863">Zinc-finger</keyword>
<evidence type="ECO:0000259" key="8">
    <source>
        <dbReference type="PROSITE" id="PS50235"/>
    </source>
</evidence>
<evidence type="ECO:0000313" key="10">
    <source>
        <dbReference type="EMBL" id="RMX39607.1"/>
    </source>
</evidence>
<feature type="compositionally biased region" description="Basic and acidic residues" evidence="7">
    <location>
        <begin position="406"/>
        <end position="420"/>
    </location>
</feature>
<comment type="caution">
    <text evidence="10">The sequence shown here is derived from an EMBL/GenBank/DDBJ whole genome shotgun (WGS) entry which is preliminary data.</text>
</comment>
<dbReference type="PANTHER" id="PTHR21646:SF39">
    <property type="entry name" value="UBIQUITIN CARBOXYL-TERMINAL HYDROLASE 16"/>
    <property type="match status" value="1"/>
</dbReference>
<dbReference type="PROSITE" id="PS50235">
    <property type="entry name" value="USP_3"/>
    <property type="match status" value="1"/>
</dbReference>
<feature type="region of interest" description="Disordered" evidence="7">
    <location>
        <begin position="555"/>
        <end position="622"/>
    </location>
</feature>
<dbReference type="SUPFAM" id="SSF54001">
    <property type="entry name" value="Cysteine proteinases"/>
    <property type="match status" value="1"/>
</dbReference>
<dbReference type="SUPFAM" id="SSF57850">
    <property type="entry name" value="RING/U-box"/>
    <property type="match status" value="1"/>
</dbReference>
<feature type="region of interest" description="Disordered" evidence="7">
    <location>
        <begin position="672"/>
        <end position="709"/>
    </location>
</feature>
<accession>A0A3M6TDU0</accession>
<keyword evidence="5" id="KW-0862">Zinc</keyword>
<evidence type="ECO:0000256" key="6">
    <source>
        <dbReference type="PROSITE-ProRule" id="PRU00502"/>
    </source>
</evidence>
<dbReference type="PROSITE" id="PS00973">
    <property type="entry name" value="USP_2"/>
    <property type="match status" value="1"/>
</dbReference>
<feature type="region of interest" description="Disordered" evidence="7">
    <location>
        <begin position="382"/>
        <end position="538"/>
    </location>
</feature>
<dbReference type="InterPro" id="IPR028889">
    <property type="entry name" value="USP"/>
</dbReference>
<dbReference type="Pfam" id="PF02148">
    <property type="entry name" value="zf-UBP"/>
    <property type="match status" value="1"/>
</dbReference>
<evidence type="ECO:0000313" key="11">
    <source>
        <dbReference type="Proteomes" id="UP000275408"/>
    </source>
</evidence>
<dbReference type="InterPro" id="IPR013083">
    <property type="entry name" value="Znf_RING/FYVE/PHD"/>
</dbReference>
<feature type="compositionally biased region" description="Polar residues" evidence="7">
    <location>
        <begin position="730"/>
        <end position="746"/>
    </location>
</feature>
<dbReference type="InterPro" id="IPR050185">
    <property type="entry name" value="Ub_carboxyl-term_hydrolase"/>
</dbReference>
<gene>
    <name evidence="10" type="ORF">pdam_00004001</name>
</gene>
<dbReference type="Proteomes" id="UP000275408">
    <property type="component" value="Unassembled WGS sequence"/>
</dbReference>
<dbReference type="InterPro" id="IPR001607">
    <property type="entry name" value="Znf_UBP"/>
</dbReference>
<dbReference type="Gene3D" id="3.90.70.10">
    <property type="entry name" value="Cysteine proteinases"/>
    <property type="match status" value="2"/>
</dbReference>
<feature type="compositionally biased region" description="Basic and acidic residues" evidence="7">
    <location>
        <begin position="16"/>
        <end position="25"/>
    </location>
</feature>
<dbReference type="Gene3D" id="3.30.40.10">
    <property type="entry name" value="Zinc/RING finger domain, C3HC4 (zinc finger)"/>
    <property type="match status" value="1"/>
</dbReference>
<evidence type="ECO:0000259" key="9">
    <source>
        <dbReference type="PROSITE" id="PS50271"/>
    </source>
</evidence>
<comment type="catalytic activity">
    <reaction evidence="1">
        <text>Thiol-dependent hydrolysis of ester, thioester, amide, peptide and isopeptide bonds formed by the C-terminal Gly of ubiquitin (a 76-residue protein attached to proteins as an intracellular targeting signal).</text>
        <dbReference type="EC" id="3.4.19.12"/>
    </reaction>
</comment>
<dbReference type="GO" id="GO:0004843">
    <property type="term" value="F:cysteine-type deubiquitinase activity"/>
    <property type="evidence" value="ECO:0007669"/>
    <property type="project" value="UniProtKB-EC"/>
</dbReference>
<keyword evidence="3" id="KW-0479">Metal-binding</keyword>
<dbReference type="OrthoDB" id="2020758at2759"/>
<feature type="compositionally biased region" description="Basic and acidic residues" evidence="7">
    <location>
        <begin position="488"/>
        <end position="497"/>
    </location>
</feature>
<dbReference type="EC" id="3.4.19.12" evidence="2"/>
<feature type="domain" description="USP" evidence="8">
    <location>
        <begin position="179"/>
        <end position="1045"/>
    </location>
</feature>
<evidence type="ECO:0000256" key="2">
    <source>
        <dbReference type="ARBA" id="ARBA00012759"/>
    </source>
</evidence>
<dbReference type="PANTHER" id="PTHR21646">
    <property type="entry name" value="UBIQUITIN CARBOXYL-TERMINAL HYDROLASE"/>
    <property type="match status" value="1"/>
</dbReference>
<feature type="region of interest" description="Disordered" evidence="7">
    <location>
        <begin position="1"/>
        <end position="32"/>
    </location>
</feature>
<evidence type="ECO:0000256" key="4">
    <source>
        <dbReference type="ARBA" id="ARBA00022771"/>
    </source>
</evidence>
<feature type="compositionally biased region" description="Basic and acidic residues" evidence="7">
    <location>
        <begin position="516"/>
        <end position="536"/>
    </location>
</feature>
<feature type="compositionally biased region" description="Basic and acidic residues" evidence="7">
    <location>
        <begin position="830"/>
        <end position="847"/>
    </location>
</feature>
<feature type="region of interest" description="Disordered" evidence="7">
    <location>
        <begin position="829"/>
        <end position="876"/>
    </location>
</feature>
<evidence type="ECO:0000256" key="7">
    <source>
        <dbReference type="SAM" id="MobiDB-lite"/>
    </source>
</evidence>
<feature type="compositionally biased region" description="Polar residues" evidence="7">
    <location>
        <begin position="572"/>
        <end position="581"/>
    </location>
</feature>
<reference evidence="10 11" key="1">
    <citation type="journal article" date="2018" name="Sci. Rep.">
        <title>Comparative analysis of the Pocillopora damicornis genome highlights role of immune system in coral evolution.</title>
        <authorList>
            <person name="Cunning R."/>
            <person name="Bay R.A."/>
            <person name="Gillette P."/>
            <person name="Baker A.C."/>
            <person name="Traylor-Knowles N."/>
        </authorList>
    </citation>
    <scope>NUCLEOTIDE SEQUENCE [LARGE SCALE GENOMIC DNA]</scope>
    <source>
        <strain evidence="10">RSMAS</strain>
        <tissue evidence="10">Whole animal</tissue>
    </source>
</reference>
<feature type="compositionally biased region" description="Acidic residues" evidence="7">
    <location>
        <begin position="764"/>
        <end position="778"/>
    </location>
</feature>
<feature type="compositionally biased region" description="Basic and acidic residues" evidence="7">
    <location>
        <begin position="562"/>
        <end position="571"/>
    </location>
</feature>
<dbReference type="Pfam" id="PF00443">
    <property type="entry name" value="UCH"/>
    <property type="match status" value="1"/>
</dbReference>
<dbReference type="PROSITE" id="PS50271">
    <property type="entry name" value="ZF_UBP"/>
    <property type="match status" value="1"/>
</dbReference>
<evidence type="ECO:0000256" key="3">
    <source>
        <dbReference type="ARBA" id="ARBA00022723"/>
    </source>
</evidence>
<sequence>MAKGKRNSLKKKKQQKGTDEVQNGKEDDDDKTCPHISKSVKLNCLQNKVPHTSLGQCLNCGQLDGSERFGVCICLFCAHQGCDRNSEDKHALSHNKENPSHTIVVSLQTWVVWCYACDDEVLVEPDSSVQKCIKLLLKVMNLTPPAELEASLSCQDKVSNEKPKKDGSKANNQLKSQIKGLANLGNTCFFNSVMQNLCQTELLYVAASCALQEGFSYHVTPNKKHLPKLTLKVEEAPGEVTKALWKLLQDFRTSTDRTLTPRQLFAEICKKATRFKGYRQQDSQELLRYLLDSVRNEELRRVKLAVLHSFGVKGDSDAKTLDDSKRVQVKEYGASVAAPLIDSVFAGRLVSIVTCHQCHQEFKVEETFLDLSLPLASPPQESFSNKFFGKGGKQNPKSSNTPKNVSKNEKEDEKPKETKSLSKHQLKSAKKAERKKKKGGKGHGKKGKASQQVDDNKQDDDDELDRRASEEEGHELDQMNVSDLEGSDNDHEIKVNETEVLGNSNSGCEMIPDNDIQLRDNDSSSKSAEVSEKDVDTCILDSNDDEYLAENTVDCADSEQAEGVKDSEEQRAMQTEQSTEHLNGGTSGNGSTNDNEENKSSSMEILNCNQVTASKQPSCDSLRCSQEKGTEKVDHYQQGYEEIPSSIKEFLKEIINLAVNLNIGKPSELQDDIVNSSPSGSFSPSCVSSGEKQGKETAHDLQEKLDGDEVDRKSTKIVLSLGVEHDCAQTEQETNITENQRLCSNSGKDDENEGATEISAKSEEESETESEEEFENDNGIDRILTVQPAYRPSPGECSVLSCLSQFCVSELLDGNNKFACEVCTKRAQRNNKEEGSRKTKDNDKDDVSGDSSSEDEPKGAKAQKSSKNKNKDSQQQTVYTVASKQMLISLAPPVLTLHLKRFQQARFTLQKLTKHVDFPLELNLAPFCSRSGRSRADSEGKVLYSLYGIIQHSGNMNSGHYTAYVKVSEPPLKSLYDKITSMSELTDFIEKMWTQKSEAQHGSSRTHHEPAPSGQWFHVSDSSVSAAAESKVLKSQAYMLFYGRLPLVSG</sequence>
<feature type="region of interest" description="Disordered" evidence="7">
    <location>
        <begin position="730"/>
        <end position="781"/>
    </location>
</feature>
<feature type="compositionally biased region" description="Basic residues" evidence="7">
    <location>
        <begin position="1"/>
        <end position="15"/>
    </location>
</feature>
<dbReference type="InterPro" id="IPR038765">
    <property type="entry name" value="Papain-like_cys_pep_sf"/>
</dbReference>
<dbReference type="InterPro" id="IPR018200">
    <property type="entry name" value="USP_CS"/>
</dbReference>
<feature type="compositionally biased region" description="Basic and acidic residues" evidence="7">
    <location>
        <begin position="692"/>
        <end position="709"/>
    </location>
</feature>
<feature type="compositionally biased region" description="Polar residues" evidence="7">
    <location>
        <begin position="395"/>
        <end position="405"/>
    </location>
</feature>
<name>A0A3M6TDU0_POCDA</name>
<dbReference type="STRING" id="46731.A0A3M6TDU0"/>
<feature type="domain" description="UBP-type" evidence="9">
    <location>
        <begin position="31"/>
        <end position="140"/>
    </location>
</feature>
<dbReference type="CDD" id="cd02667">
    <property type="entry name" value="Peptidase_C19K"/>
    <property type="match status" value="1"/>
</dbReference>
<dbReference type="AlphaFoldDB" id="A0A3M6TDU0"/>
<organism evidence="10 11">
    <name type="scientific">Pocillopora damicornis</name>
    <name type="common">Cauliflower coral</name>
    <name type="synonym">Millepora damicornis</name>
    <dbReference type="NCBI Taxonomy" id="46731"/>
    <lineage>
        <taxon>Eukaryota</taxon>
        <taxon>Metazoa</taxon>
        <taxon>Cnidaria</taxon>
        <taxon>Anthozoa</taxon>
        <taxon>Hexacorallia</taxon>
        <taxon>Scleractinia</taxon>
        <taxon>Astrocoeniina</taxon>
        <taxon>Pocilloporidae</taxon>
        <taxon>Pocillopora</taxon>
    </lineage>
</organism>
<dbReference type="EMBL" id="RCHS01003794">
    <property type="protein sequence ID" value="RMX39607.1"/>
    <property type="molecule type" value="Genomic_DNA"/>
</dbReference>
<dbReference type="GO" id="GO:0008270">
    <property type="term" value="F:zinc ion binding"/>
    <property type="evidence" value="ECO:0007669"/>
    <property type="project" value="UniProtKB-KW"/>
</dbReference>
<evidence type="ECO:0000256" key="5">
    <source>
        <dbReference type="ARBA" id="ARBA00022833"/>
    </source>
</evidence>
<evidence type="ECO:0000256" key="1">
    <source>
        <dbReference type="ARBA" id="ARBA00000707"/>
    </source>
</evidence>
<proteinExistence type="predicted"/>